<comment type="caution">
    <text evidence="1">The sequence shown here is derived from an EMBL/GenBank/DDBJ whole genome shotgun (WGS) entry which is preliminary data.</text>
</comment>
<name>A0AAQ4E359_AMBAM</name>
<keyword evidence="2" id="KW-1185">Reference proteome</keyword>
<accession>A0AAQ4E359</accession>
<evidence type="ECO:0000313" key="1">
    <source>
        <dbReference type="EMBL" id="KAK8769131.1"/>
    </source>
</evidence>
<reference evidence="1 2" key="1">
    <citation type="journal article" date="2023" name="Arcadia Sci">
        <title>De novo assembly of a long-read Amblyomma americanum tick genome.</title>
        <authorList>
            <person name="Chou S."/>
            <person name="Poskanzer K.E."/>
            <person name="Rollins M."/>
            <person name="Thuy-Boun P.S."/>
        </authorList>
    </citation>
    <scope>NUCLEOTIDE SEQUENCE [LARGE SCALE GENOMIC DNA]</scope>
    <source>
        <strain evidence="1">F_SG_1</strain>
        <tissue evidence="1">Salivary glands</tissue>
    </source>
</reference>
<dbReference type="Proteomes" id="UP001321473">
    <property type="component" value="Unassembled WGS sequence"/>
</dbReference>
<organism evidence="1 2">
    <name type="scientific">Amblyomma americanum</name>
    <name type="common">Lone star tick</name>
    <dbReference type="NCBI Taxonomy" id="6943"/>
    <lineage>
        <taxon>Eukaryota</taxon>
        <taxon>Metazoa</taxon>
        <taxon>Ecdysozoa</taxon>
        <taxon>Arthropoda</taxon>
        <taxon>Chelicerata</taxon>
        <taxon>Arachnida</taxon>
        <taxon>Acari</taxon>
        <taxon>Parasitiformes</taxon>
        <taxon>Ixodida</taxon>
        <taxon>Ixodoidea</taxon>
        <taxon>Ixodidae</taxon>
        <taxon>Amblyomminae</taxon>
        <taxon>Amblyomma</taxon>
    </lineage>
</organism>
<dbReference type="AlphaFoldDB" id="A0AAQ4E359"/>
<dbReference type="EMBL" id="JARKHS020023076">
    <property type="protein sequence ID" value="KAK8769131.1"/>
    <property type="molecule type" value="Genomic_DNA"/>
</dbReference>
<gene>
    <name evidence="1" type="ORF">V5799_014405</name>
</gene>
<proteinExistence type="predicted"/>
<evidence type="ECO:0000313" key="2">
    <source>
        <dbReference type="Proteomes" id="UP001321473"/>
    </source>
</evidence>
<protein>
    <submittedName>
        <fullName evidence="1">Uncharacterized protein</fullName>
    </submittedName>
</protein>
<sequence length="194" mass="21476">MLSKVTRKALNGQIVIFVQSMSDDKDTATPLYQYEAYLAADDMVEEPKSYQVATAVVVPDMDEEAIRNQGIPTMAIAETSEEMTEDEATPAVAAPEMADEVIPDEAATAMEHSVEVKTTSTQWEDQNNEHSYCQPGLGTWSKKQQLSAATLGEDDCVFYTGLAKRAFRNLVVAHDNLRSEPKRSCLHKRVISTQ</sequence>